<evidence type="ECO:0000256" key="6">
    <source>
        <dbReference type="SAM" id="Phobius"/>
    </source>
</evidence>
<feature type="transmembrane region" description="Helical" evidence="6">
    <location>
        <begin position="69"/>
        <end position="91"/>
    </location>
</feature>
<organism evidence="7 8">
    <name type="scientific">Desulfopila aestuarii DSM 18488</name>
    <dbReference type="NCBI Taxonomy" id="1121416"/>
    <lineage>
        <taxon>Bacteria</taxon>
        <taxon>Pseudomonadati</taxon>
        <taxon>Thermodesulfobacteriota</taxon>
        <taxon>Desulfobulbia</taxon>
        <taxon>Desulfobulbales</taxon>
        <taxon>Desulfocapsaceae</taxon>
        <taxon>Desulfopila</taxon>
    </lineage>
</organism>
<dbReference type="PANTHER" id="PTHR43461">
    <property type="entry name" value="TRANSMEMBRANE PROTEIN 256"/>
    <property type="match status" value="1"/>
</dbReference>
<dbReference type="RefSeq" id="WP_073611685.1">
    <property type="nucleotide sequence ID" value="NZ_FRFE01000001.1"/>
</dbReference>
<dbReference type="EMBL" id="FRFE01000001">
    <property type="protein sequence ID" value="SHO43228.1"/>
    <property type="molecule type" value="Genomic_DNA"/>
</dbReference>
<dbReference type="GO" id="GO:0005886">
    <property type="term" value="C:plasma membrane"/>
    <property type="evidence" value="ECO:0007669"/>
    <property type="project" value="TreeGrafter"/>
</dbReference>
<dbReference type="InterPro" id="IPR006696">
    <property type="entry name" value="DUF423"/>
</dbReference>
<evidence type="ECO:0000256" key="4">
    <source>
        <dbReference type="ARBA" id="ARBA00022989"/>
    </source>
</evidence>
<reference evidence="7 8" key="1">
    <citation type="submission" date="2016-12" db="EMBL/GenBank/DDBJ databases">
        <authorList>
            <person name="Song W.-J."/>
            <person name="Kurnit D.M."/>
        </authorList>
    </citation>
    <scope>NUCLEOTIDE SEQUENCE [LARGE SCALE GENOMIC DNA]</scope>
    <source>
        <strain evidence="7 8">DSM 18488</strain>
    </source>
</reference>
<comment type="similarity">
    <text evidence="2">Belongs to the UPF0382 family.</text>
</comment>
<evidence type="ECO:0000256" key="5">
    <source>
        <dbReference type="ARBA" id="ARBA00023136"/>
    </source>
</evidence>
<evidence type="ECO:0000256" key="2">
    <source>
        <dbReference type="ARBA" id="ARBA00009694"/>
    </source>
</evidence>
<keyword evidence="5 6" id="KW-0472">Membrane</keyword>
<evidence type="ECO:0000313" key="8">
    <source>
        <dbReference type="Proteomes" id="UP000184603"/>
    </source>
</evidence>
<keyword evidence="3 6" id="KW-0812">Transmembrane</keyword>
<dbReference type="STRING" id="1121416.SAMN02745220_00344"/>
<comment type="subcellular location">
    <subcellularLocation>
        <location evidence="1">Membrane</location>
        <topology evidence="1">Multi-pass membrane protein</topology>
    </subcellularLocation>
</comment>
<keyword evidence="8" id="KW-1185">Reference proteome</keyword>
<evidence type="ECO:0000313" key="7">
    <source>
        <dbReference type="EMBL" id="SHO43228.1"/>
    </source>
</evidence>
<accession>A0A1M7XWR2</accession>
<feature type="transmembrane region" description="Helical" evidence="6">
    <location>
        <begin position="44"/>
        <end position="62"/>
    </location>
</feature>
<feature type="transmembrane region" description="Helical" evidence="6">
    <location>
        <begin position="97"/>
        <end position="120"/>
    </location>
</feature>
<protein>
    <submittedName>
        <fullName evidence="7">Uncharacterized membrane protein YgdD, TMEM256/DUF423 family</fullName>
    </submittedName>
</protein>
<dbReference type="PANTHER" id="PTHR43461:SF1">
    <property type="entry name" value="TRANSMEMBRANE PROTEIN 256"/>
    <property type="match status" value="1"/>
</dbReference>
<keyword evidence="4 6" id="KW-1133">Transmembrane helix</keyword>
<evidence type="ECO:0000256" key="1">
    <source>
        <dbReference type="ARBA" id="ARBA00004141"/>
    </source>
</evidence>
<proteinExistence type="inferred from homology"/>
<gene>
    <name evidence="7" type="ORF">SAMN02745220_00344</name>
</gene>
<evidence type="ECO:0000256" key="3">
    <source>
        <dbReference type="ARBA" id="ARBA00022692"/>
    </source>
</evidence>
<dbReference type="AlphaFoldDB" id="A0A1M7XWR2"/>
<dbReference type="Proteomes" id="UP000184603">
    <property type="component" value="Unassembled WGS sequence"/>
</dbReference>
<name>A0A1M7XWR2_9BACT</name>
<dbReference type="OrthoDB" id="9802121at2"/>
<sequence>MHRFFFTTGALLAGLAVAMGAATGHESSTFNELARVWLEKAVRYQFLHGLALIATAIALGVWQEPRRLLTAAGWCFIAGTLLFPGSLYFMVFTGISAGYLTPLGGTFFLAGWLAMVLAGLKLPPHR</sequence>
<dbReference type="Pfam" id="PF04241">
    <property type="entry name" value="DUF423"/>
    <property type="match status" value="1"/>
</dbReference>